<dbReference type="InterPro" id="IPR058249">
    <property type="entry name" value="Pch2_C"/>
</dbReference>
<dbReference type="EMBL" id="CAJVCH010345078">
    <property type="protein sequence ID" value="CAG7815472.1"/>
    <property type="molecule type" value="Genomic_DNA"/>
</dbReference>
<dbReference type="InterPro" id="IPR003593">
    <property type="entry name" value="AAA+_ATPase"/>
</dbReference>
<evidence type="ECO:0000256" key="2">
    <source>
        <dbReference type="ARBA" id="ARBA00022741"/>
    </source>
</evidence>
<dbReference type="OrthoDB" id="10042665at2759"/>
<dbReference type="InterPro" id="IPR003959">
    <property type="entry name" value="ATPase_AAA_core"/>
</dbReference>
<dbReference type="GO" id="GO:0051598">
    <property type="term" value="P:meiotic recombination checkpoint signaling"/>
    <property type="evidence" value="ECO:0007669"/>
    <property type="project" value="TreeGrafter"/>
</dbReference>
<dbReference type="GO" id="GO:0005634">
    <property type="term" value="C:nucleus"/>
    <property type="evidence" value="ECO:0007669"/>
    <property type="project" value="TreeGrafter"/>
</dbReference>
<evidence type="ECO:0000256" key="1">
    <source>
        <dbReference type="ARBA" id="ARBA00007271"/>
    </source>
</evidence>
<dbReference type="GO" id="GO:0005694">
    <property type="term" value="C:chromosome"/>
    <property type="evidence" value="ECO:0007669"/>
    <property type="project" value="TreeGrafter"/>
</dbReference>
<accession>A0A8J2PAM3</accession>
<keyword evidence="3 5" id="KW-0067">ATP-binding</keyword>
<evidence type="ECO:0000313" key="7">
    <source>
        <dbReference type="EMBL" id="CAG7815472.1"/>
    </source>
</evidence>
<gene>
    <name evidence="7" type="ORF">AFUS01_LOCUS26150</name>
</gene>
<sequence length="436" mass="48894">MDRQTQCVHVEVARDPRSDLKRSEVEGLVKEALNNSFNPVDNFRLHDPANKDLRKHVTAVSFCSVSSTWADPDGLEFHAACTISDDNPYSDNTLETSFRIHVYELNDDGENAEFMDDDEEAGSSPSSHHWVLPSANFHGLWDSLIFESDVKTRLIDYVQTAILYADKNVDASLISWNKVILLHGPPGTGKTSLCKALAHKATIRLSSRFTYGQLIEINSHSLFSKWFSESGKLVMKMFDKIQELIEDPQSIVFLLIDEVESLAQCRLSAESGNEPSDSIRAVNALLTQIDRIKRYPNVMILTTSNVVGSIDLAFVDRADLKIFIGNPPADIIYGILASSVNELIRVGIVLSEDKAMLPLTYTNLDKNHSLYDCAHQLSNISNLSVNLSGRTLRKIPFLTHVNFVRRENCTLYEFLAFMKKAVEVEKAEALALKRKS</sequence>
<evidence type="ECO:0000256" key="4">
    <source>
        <dbReference type="ARBA" id="ARBA00023254"/>
    </source>
</evidence>
<dbReference type="AlphaFoldDB" id="A0A8J2PAM3"/>
<organism evidence="7 8">
    <name type="scientific">Allacma fusca</name>
    <dbReference type="NCBI Taxonomy" id="39272"/>
    <lineage>
        <taxon>Eukaryota</taxon>
        <taxon>Metazoa</taxon>
        <taxon>Ecdysozoa</taxon>
        <taxon>Arthropoda</taxon>
        <taxon>Hexapoda</taxon>
        <taxon>Collembola</taxon>
        <taxon>Symphypleona</taxon>
        <taxon>Sminthuridae</taxon>
        <taxon>Allacma</taxon>
    </lineage>
</organism>
<feature type="domain" description="AAA+ ATPase" evidence="6">
    <location>
        <begin position="176"/>
        <end position="328"/>
    </location>
</feature>
<dbReference type="CDD" id="cd19508">
    <property type="entry name" value="RecA-like_Pch2-like"/>
    <property type="match status" value="1"/>
</dbReference>
<protein>
    <recommendedName>
        <fullName evidence="6">AAA+ ATPase domain-containing protein</fullName>
    </recommendedName>
</protein>
<comment type="similarity">
    <text evidence="1">Belongs to the AAA ATPase family. PCH2 subfamily.</text>
</comment>
<name>A0A8J2PAM3_9HEXA</name>
<evidence type="ECO:0000256" key="5">
    <source>
        <dbReference type="RuleBase" id="RU003651"/>
    </source>
</evidence>
<dbReference type="InterPro" id="IPR003960">
    <property type="entry name" value="ATPase_AAA_CS"/>
</dbReference>
<dbReference type="SMART" id="SM00382">
    <property type="entry name" value="AAA"/>
    <property type="match status" value="1"/>
</dbReference>
<dbReference type="Pfam" id="PF23242">
    <property type="entry name" value="AAA_lid_TRIP13_C"/>
    <property type="match status" value="1"/>
</dbReference>
<evidence type="ECO:0000259" key="6">
    <source>
        <dbReference type="SMART" id="SM00382"/>
    </source>
</evidence>
<keyword evidence="4" id="KW-0469">Meiosis</keyword>
<reference evidence="7" key="1">
    <citation type="submission" date="2021-06" db="EMBL/GenBank/DDBJ databases">
        <authorList>
            <person name="Hodson N. C."/>
            <person name="Mongue J. A."/>
            <person name="Jaron S. K."/>
        </authorList>
    </citation>
    <scope>NUCLEOTIDE SEQUENCE</scope>
</reference>
<evidence type="ECO:0000256" key="3">
    <source>
        <dbReference type="ARBA" id="ARBA00022840"/>
    </source>
</evidence>
<comment type="caution">
    <text evidence="7">The sequence shown here is derived from an EMBL/GenBank/DDBJ whole genome shotgun (WGS) entry which is preliminary data.</text>
</comment>
<dbReference type="FunFam" id="3.40.50.300:FF:001494">
    <property type="entry name" value="Pachytene checkpoint component Pch2"/>
    <property type="match status" value="1"/>
</dbReference>
<dbReference type="PANTHER" id="PTHR45991:SF1">
    <property type="entry name" value="PACHYTENE CHECKPOINT PROTEIN 2 HOMOLOG"/>
    <property type="match status" value="1"/>
</dbReference>
<dbReference type="GO" id="GO:0007131">
    <property type="term" value="P:reciprocal meiotic recombination"/>
    <property type="evidence" value="ECO:0007669"/>
    <property type="project" value="TreeGrafter"/>
</dbReference>
<dbReference type="Pfam" id="PF00004">
    <property type="entry name" value="AAA"/>
    <property type="match status" value="1"/>
</dbReference>
<keyword evidence="2 5" id="KW-0547">Nucleotide-binding</keyword>
<dbReference type="GO" id="GO:0005524">
    <property type="term" value="F:ATP binding"/>
    <property type="evidence" value="ECO:0007669"/>
    <property type="project" value="UniProtKB-KW"/>
</dbReference>
<dbReference type="PROSITE" id="PS00674">
    <property type="entry name" value="AAA"/>
    <property type="match status" value="1"/>
</dbReference>
<dbReference type="InterPro" id="IPR044539">
    <property type="entry name" value="Pch2-like"/>
</dbReference>
<dbReference type="GO" id="GO:0016887">
    <property type="term" value="F:ATP hydrolysis activity"/>
    <property type="evidence" value="ECO:0007669"/>
    <property type="project" value="InterPro"/>
</dbReference>
<keyword evidence="8" id="KW-1185">Reference proteome</keyword>
<dbReference type="Proteomes" id="UP000708208">
    <property type="component" value="Unassembled WGS sequence"/>
</dbReference>
<dbReference type="PANTHER" id="PTHR45991">
    <property type="entry name" value="PACHYTENE CHECKPOINT PROTEIN 2"/>
    <property type="match status" value="1"/>
</dbReference>
<proteinExistence type="inferred from homology"/>
<evidence type="ECO:0000313" key="8">
    <source>
        <dbReference type="Proteomes" id="UP000708208"/>
    </source>
</evidence>